<dbReference type="InterPro" id="IPR000123">
    <property type="entry name" value="Reverse_transcriptase_msDNA"/>
</dbReference>
<comment type="similarity">
    <text evidence="8">Belongs to the bacterial reverse transcriptase family.</text>
</comment>
<dbReference type="PROSITE" id="PS50878">
    <property type="entry name" value="RT_POL"/>
    <property type="match status" value="1"/>
</dbReference>
<dbReference type="SUPFAM" id="SSF56672">
    <property type="entry name" value="DNA/RNA polymerases"/>
    <property type="match status" value="1"/>
</dbReference>
<dbReference type="GO" id="GO:0003964">
    <property type="term" value="F:RNA-directed DNA polymerase activity"/>
    <property type="evidence" value="ECO:0007669"/>
    <property type="project" value="UniProtKB-KW"/>
</dbReference>
<evidence type="ECO:0000256" key="4">
    <source>
        <dbReference type="ARBA" id="ARBA00022723"/>
    </source>
</evidence>
<dbReference type="RefSeq" id="WP_238282751.1">
    <property type="nucleotide sequence ID" value="NZ_BPQL01000193.1"/>
</dbReference>
<evidence type="ECO:0000256" key="5">
    <source>
        <dbReference type="ARBA" id="ARBA00022842"/>
    </source>
</evidence>
<comment type="catalytic activity">
    <reaction evidence="9">
        <text>DNA(n) + a 2'-deoxyribonucleoside 5'-triphosphate = DNA(n+1) + diphosphate</text>
        <dbReference type="Rhea" id="RHEA:22508"/>
        <dbReference type="Rhea" id="RHEA-COMP:17339"/>
        <dbReference type="Rhea" id="RHEA-COMP:17340"/>
        <dbReference type="ChEBI" id="CHEBI:33019"/>
        <dbReference type="ChEBI" id="CHEBI:61560"/>
        <dbReference type="ChEBI" id="CHEBI:173112"/>
        <dbReference type="EC" id="2.7.7.49"/>
    </reaction>
</comment>
<evidence type="ECO:0000256" key="8">
    <source>
        <dbReference type="ARBA" id="ARBA00034120"/>
    </source>
</evidence>
<keyword evidence="4" id="KW-0479">Metal-binding</keyword>
<accession>A0ABV2LA38</accession>
<dbReference type="PRINTS" id="PR00866">
    <property type="entry name" value="RNADNAPOLMS"/>
</dbReference>
<evidence type="ECO:0000256" key="3">
    <source>
        <dbReference type="ARBA" id="ARBA00022695"/>
    </source>
</evidence>
<dbReference type="PANTHER" id="PTHR34047">
    <property type="entry name" value="NUCLEAR INTRON MATURASE 1, MITOCHONDRIAL-RELATED"/>
    <property type="match status" value="1"/>
</dbReference>
<keyword evidence="3" id="KW-0548">Nucleotidyltransferase</keyword>
<keyword evidence="2" id="KW-0808">Transferase</keyword>
<keyword evidence="5" id="KW-0460">Magnesium</keyword>
<evidence type="ECO:0000256" key="1">
    <source>
        <dbReference type="ARBA" id="ARBA00012493"/>
    </source>
</evidence>
<feature type="domain" description="Reverse transcriptase" evidence="10">
    <location>
        <begin position="1"/>
        <end position="299"/>
    </location>
</feature>
<dbReference type="CDD" id="cd03487">
    <property type="entry name" value="RT_Bac_retron_II"/>
    <property type="match status" value="1"/>
</dbReference>
<dbReference type="InterPro" id="IPR000477">
    <property type="entry name" value="RT_dom"/>
</dbReference>
<evidence type="ECO:0000313" key="12">
    <source>
        <dbReference type="Proteomes" id="UP001549145"/>
    </source>
</evidence>
<evidence type="ECO:0000256" key="9">
    <source>
        <dbReference type="ARBA" id="ARBA00048173"/>
    </source>
</evidence>
<organism evidence="11 12">
    <name type="scientific">Methylobacterium goesingense</name>
    <dbReference type="NCBI Taxonomy" id="243690"/>
    <lineage>
        <taxon>Bacteria</taxon>
        <taxon>Pseudomonadati</taxon>
        <taxon>Pseudomonadota</taxon>
        <taxon>Alphaproteobacteria</taxon>
        <taxon>Hyphomicrobiales</taxon>
        <taxon>Methylobacteriaceae</taxon>
        <taxon>Methylobacterium</taxon>
    </lineage>
</organism>
<dbReference type="InterPro" id="IPR051083">
    <property type="entry name" value="GrpII_Intron_Splice-Mob/Def"/>
</dbReference>
<keyword evidence="12" id="KW-1185">Reference proteome</keyword>
<reference evidence="11 12" key="1">
    <citation type="submission" date="2024-06" db="EMBL/GenBank/DDBJ databases">
        <title>Genomic Encyclopedia of Type Strains, Phase IV (KMG-IV): sequencing the most valuable type-strain genomes for metagenomic binning, comparative biology and taxonomic classification.</title>
        <authorList>
            <person name="Goeker M."/>
        </authorList>
    </citation>
    <scope>NUCLEOTIDE SEQUENCE [LARGE SCALE GENOMIC DNA]</scope>
    <source>
        <strain evidence="11 12">DSM 21331</strain>
    </source>
</reference>
<dbReference type="Proteomes" id="UP001549145">
    <property type="component" value="Unassembled WGS sequence"/>
</dbReference>
<comment type="caution">
    <text evidence="11">The sequence shown here is derived from an EMBL/GenBank/DDBJ whole genome shotgun (WGS) entry which is preliminary data.</text>
</comment>
<dbReference type="EMBL" id="JBEPMM010000012">
    <property type="protein sequence ID" value="MET3694207.1"/>
    <property type="molecule type" value="Genomic_DNA"/>
</dbReference>
<evidence type="ECO:0000256" key="2">
    <source>
        <dbReference type="ARBA" id="ARBA00022679"/>
    </source>
</evidence>
<gene>
    <name evidence="11" type="ORF">ABID43_003766</name>
</gene>
<dbReference type="InterPro" id="IPR043502">
    <property type="entry name" value="DNA/RNA_pol_sf"/>
</dbReference>
<dbReference type="Pfam" id="PF00078">
    <property type="entry name" value="RVT_1"/>
    <property type="match status" value="1"/>
</dbReference>
<evidence type="ECO:0000313" key="11">
    <source>
        <dbReference type="EMBL" id="MET3694207.1"/>
    </source>
</evidence>
<dbReference type="PANTHER" id="PTHR34047:SF7">
    <property type="entry name" value="RNA-DIRECTED DNA POLYMERASE"/>
    <property type="match status" value="1"/>
</dbReference>
<protein>
    <recommendedName>
        <fullName evidence="1">RNA-directed DNA polymerase</fullName>
        <ecNumber evidence="1">2.7.7.49</ecNumber>
    </recommendedName>
</protein>
<evidence type="ECO:0000256" key="7">
    <source>
        <dbReference type="ARBA" id="ARBA00023118"/>
    </source>
</evidence>
<proteinExistence type="inferred from homology"/>
<keyword evidence="7" id="KW-0051">Antiviral defense</keyword>
<evidence type="ECO:0000259" key="10">
    <source>
        <dbReference type="PROSITE" id="PS50878"/>
    </source>
</evidence>
<evidence type="ECO:0000256" key="6">
    <source>
        <dbReference type="ARBA" id="ARBA00022918"/>
    </source>
</evidence>
<sequence>MNLPNPQRYRSEGRSLGVDEITLDNAIATIKRLQASSPSLPAVFTLRHLAHLTQVKYGYLRYIVRRKVNYRHFRISKKLPGRNRYRLISIPPANLSKLQRWISNNILRHLSPSSASYAYHPGSNPRFAAEQHCGCEWLIKIDVQDFFHAISEGRIAEIFYKAGYPRLLSFELARIVTCVLPGTIKRAASYSARWPVISQYQHDREGVLPQGAPTSPMLSNLAMRALDERLIALAAKNGMIYTRYADDLVFSCKNRTKPTIDKVKRSILRELSREGFQPNLRKTAVRGPGSRRIVLGVLVNGKEPRLTRDFKENLRMHFHFLTSEKHGPHNHANNRGTSISGIYHHVRGLIAWAKVIEPAYGANLMVRFHSINWPSLQPHSIFEDMEK</sequence>
<name>A0ABV2LA38_9HYPH</name>
<keyword evidence="6 11" id="KW-0695">RNA-directed DNA polymerase</keyword>
<dbReference type="EC" id="2.7.7.49" evidence="1"/>